<sequence>MFGHKSSSSHGNIDTLIGVSSIFEGNIQSQGTVRIDGKVIGDVRVDGDVFLGCSGMITGNIYATNVYLSGALEGNITASGSLKLLSTAKLYGDIQVHSFIADEGGVFEGKCSMVDTTEENQVFLPENPSKKSLTAKDYKKSSVLEQVYEDRKNELTTD</sequence>
<dbReference type="PANTHER" id="PTHR35024:SF4">
    <property type="entry name" value="POLYMER-FORMING CYTOSKELETAL PROTEIN"/>
    <property type="match status" value="1"/>
</dbReference>
<keyword evidence="3" id="KW-1185">Reference proteome</keyword>
<protein>
    <submittedName>
        <fullName evidence="2">Cytoskeletal protein CcmA (Bactofilin family)</fullName>
    </submittedName>
</protein>
<dbReference type="RefSeq" id="WP_114297189.1">
    <property type="nucleotide sequence ID" value="NZ_QPJT01000007.1"/>
</dbReference>
<dbReference type="PANTHER" id="PTHR35024">
    <property type="entry name" value="HYPOTHETICAL CYTOSOLIC PROTEIN"/>
    <property type="match status" value="1"/>
</dbReference>
<proteinExistence type="inferred from homology"/>
<dbReference type="InterPro" id="IPR007607">
    <property type="entry name" value="BacA/B"/>
</dbReference>
<organism evidence="2 3">
    <name type="scientific">Anaerobacterium chartisolvens</name>
    <dbReference type="NCBI Taxonomy" id="1297424"/>
    <lineage>
        <taxon>Bacteria</taxon>
        <taxon>Bacillati</taxon>
        <taxon>Bacillota</taxon>
        <taxon>Clostridia</taxon>
        <taxon>Eubacteriales</taxon>
        <taxon>Oscillospiraceae</taxon>
        <taxon>Anaerobacterium</taxon>
    </lineage>
</organism>
<comment type="similarity">
    <text evidence="1">Belongs to the bactofilin family.</text>
</comment>
<gene>
    <name evidence="2" type="ORF">DFR58_1077</name>
</gene>
<comment type="caution">
    <text evidence="2">The sequence shown here is derived from an EMBL/GenBank/DDBJ whole genome shotgun (WGS) entry which is preliminary data.</text>
</comment>
<name>A0A369BCR6_9FIRM</name>
<evidence type="ECO:0000313" key="2">
    <source>
        <dbReference type="EMBL" id="RCX17464.1"/>
    </source>
</evidence>
<evidence type="ECO:0000256" key="1">
    <source>
        <dbReference type="ARBA" id="ARBA00044755"/>
    </source>
</evidence>
<dbReference type="Pfam" id="PF04519">
    <property type="entry name" value="Bactofilin"/>
    <property type="match status" value="1"/>
</dbReference>
<dbReference type="AlphaFoldDB" id="A0A369BCR6"/>
<reference evidence="2 3" key="1">
    <citation type="submission" date="2018-07" db="EMBL/GenBank/DDBJ databases">
        <title>Genomic Encyclopedia of Type Strains, Phase IV (KMG-IV): sequencing the most valuable type-strain genomes for metagenomic binning, comparative biology and taxonomic classification.</title>
        <authorList>
            <person name="Goeker M."/>
        </authorList>
    </citation>
    <scope>NUCLEOTIDE SEQUENCE [LARGE SCALE GENOMIC DNA]</scope>
    <source>
        <strain evidence="2 3">DSM 27016</strain>
    </source>
</reference>
<dbReference type="EMBL" id="QPJT01000007">
    <property type="protein sequence ID" value="RCX17464.1"/>
    <property type="molecule type" value="Genomic_DNA"/>
</dbReference>
<evidence type="ECO:0000313" key="3">
    <source>
        <dbReference type="Proteomes" id="UP000253034"/>
    </source>
</evidence>
<dbReference type="OrthoDB" id="9802488at2"/>
<accession>A0A369BCR6</accession>
<dbReference type="Proteomes" id="UP000253034">
    <property type="component" value="Unassembled WGS sequence"/>
</dbReference>